<evidence type="ECO:0000256" key="2">
    <source>
        <dbReference type="SAM" id="SignalP"/>
    </source>
</evidence>
<comment type="similarity">
    <text evidence="1">Belongs to the metallo-beta-lactamase superfamily. Class-B beta-lactamase family.</text>
</comment>
<evidence type="ECO:0000259" key="3">
    <source>
        <dbReference type="PROSITE" id="PS50206"/>
    </source>
</evidence>
<name>A0A1P8KR55_9BACT</name>
<dbReference type="AlphaFoldDB" id="A0A1P8KR55"/>
<sequence length="436" mass="50129">MKNKYVKTIVLGLFVLLSNLNALDIAKMQEEAIKEVKVISTQDLVKLLEKKPNTKIIDVRSRAEINNQGGYIKANKVSNIQRGDLEFLISQEVKIDDTFVVHCFNGNKSLFAAKRLKDLGYKNVLYYKDSFKVWKEKKLPISSLDKYPQSLLYNKIQEVAKDVYTSIGITAPYEYESTAHNNNLGFIVGEDSVLVWNASSSYLLAQSFHKEIKKITNKPVKYVVLENSQGHAILGSNYWKEQGAKIIAHEIVEDEIAIKGQRIFSRMQRVLKDKFEGTKVVEPDEYFKDSMTFDLGNKIVEAKYLGYAHEHSDIILWLPKEKITFAGDIAFNNRLLPIFEITETKKWLEAWDKFTALNAKIVVPGHGEVTNMQTVTKYTKDYLVYLREKVEEILDDDGGLNDAYNIDMSAFEHLDTYKELGKQNIARVFKQMEFEE</sequence>
<dbReference type="SMART" id="SM00450">
    <property type="entry name" value="RHOD"/>
    <property type="match status" value="1"/>
</dbReference>
<dbReference type="SUPFAM" id="SSF52821">
    <property type="entry name" value="Rhodanese/Cell cycle control phosphatase"/>
    <property type="match status" value="1"/>
</dbReference>
<dbReference type="PANTHER" id="PTHR42951:SF4">
    <property type="entry name" value="ACYL-COENZYME A THIOESTERASE MBLAC2"/>
    <property type="match status" value="1"/>
</dbReference>
<dbReference type="GO" id="GO:0017001">
    <property type="term" value="P:antibiotic catabolic process"/>
    <property type="evidence" value="ECO:0007669"/>
    <property type="project" value="UniProtKB-ARBA"/>
</dbReference>
<feature type="signal peptide" evidence="2">
    <location>
        <begin position="1"/>
        <end position="22"/>
    </location>
</feature>
<dbReference type="InterPro" id="IPR001763">
    <property type="entry name" value="Rhodanese-like_dom"/>
</dbReference>
<protein>
    <recommendedName>
        <fullName evidence="3">Rhodanese domain-containing protein</fullName>
    </recommendedName>
</protein>
<evidence type="ECO:0000256" key="1">
    <source>
        <dbReference type="ARBA" id="ARBA00005250"/>
    </source>
</evidence>
<dbReference type="InterPro" id="IPR036866">
    <property type="entry name" value="RibonucZ/Hydroxyglut_hydro"/>
</dbReference>
<feature type="chain" id="PRO_5012433329" description="Rhodanese domain-containing protein" evidence="2">
    <location>
        <begin position="23"/>
        <end position="436"/>
    </location>
</feature>
<organism evidence="4 5">
    <name type="scientific">Poseidonibacter parvus</name>
    <dbReference type="NCBI Taxonomy" id="1850254"/>
    <lineage>
        <taxon>Bacteria</taxon>
        <taxon>Pseudomonadati</taxon>
        <taxon>Campylobacterota</taxon>
        <taxon>Epsilonproteobacteria</taxon>
        <taxon>Campylobacterales</taxon>
        <taxon>Arcobacteraceae</taxon>
        <taxon>Poseidonibacter</taxon>
    </lineage>
</organism>
<dbReference type="CDD" id="cd16282">
    <property type="entry name" value="metallo-hydrolase-like_MBL-fold"/>
    <property type="match status" value="1"/>
</dbReference>
<proteinExistence type="inferred from homology"/>
<keyword evidence="2" id="KW-0732">Signal</keyword>
<evidence type="ECO:0000313" key="5">
    <source>
        <dbReference type="Proteomes" id="UP000186074"/>
    </source>
</evidence>
<accession>A0A1P8KR55</accession>
<dbReference type="PANTHER" id="PTHR42951">
    <property type="entry name" value="METALLO-BETA-LACTAMASE DOMAIN-CONTAINING"/>
    <property type="match status" value="1"/>
</dbReference>
<keyword evidence="5" id="KW-1185">Reference proteome</keyword>
<dbReference type="SUPFAM" id="SSF56281">
    <property type="entry name" value="Metallo-hydrolase/oxidoreductase"/>
    <property type="match status" value="1"/>
</dbReference>
<dbReference type="EMBL" id="CP019070">
    <property type="protein sequence ID" value="APW67011.1"/>
    <property type="molecule type" value="Genomic_DNA"/>
</dbReference>
<dbReference type="InterPro" id="IPR001279">
    <property type="entry name" value="Metallo-B-lactamas"/>
</dbReference>
<gene>
    <name evidence="4" type="ORF">LPB137_11480</name>
</gene>
<dbReference type="Pfam" id="PF00581">
    <property type="entry name" value="Rhodanese"/>
    <property type="match status" value="1"/>
</dbReference>
<feature type="domain" description="Rhodanese" evidence="3">
    <location>
        <begin position="50"/>
        <end position="143"/>
    </location>
</feature>
<dbReference type="Gene3D" id="3.60.15.10">
    <property type="entry name" value="Ribonuclease Z/Hydroxyacylglutathione hydrolase-like"/>
    <property type="match status" value="1"/>
</dbReference>
<dbReference type="InterPro" id="IPR050855">
    <property type="entry name" value="NDM-1-like"/>
</dbReference>
<evidence type="ECO:0000313" key="4">
    <source>
        <dbReference type="EMBL" id="APW67011.1"/>
    </source>
</evidence>
<dbReference type="Pfam" id="PF00753">
    <property type="entry name" value="Lactamase_B"/>
    <property type="match status" value="1"/>
</dbReference>
<dbReference type="KEGG" id="alp:LPB137_11480"/>
<reference evidence="4 5" key="1">
    <citation type="submission" date="2017-01" db="EMBL/GenBank/DDBJ databases">
        <title>Genome sequencing of Arcobacter sp. LPB0137.</title>
        <authorList>
            <person name="Lee G.-W."/>
            <person name="Yi H."/>
        </authorList>
    </citation>
    <scope>NUCLEOTIDE SEQUENCE [LARGE SCALE GENOMIC DNA]</scope>
    <source>
        <strain evidence="4 5">LPB0137</strain>
    </source>
</reference>
<dbReference type="STRING" id="1850254.LPB137_11480"/>
<dbReference type="SMART" id="SM00849">
    <property type="entry name" value="Lactamase_B"/>
    <property type="match status" value="1"/>
</dbReference>
<dbReference type="InterPro" id="IPR036873">
    <property type="entry name" value="Rhodanese-like_dom_sf"/>
</dbReference>
<dbReference type="Gene3D" id="3.40.250.10">
    <property type="entry name" value="Rhodanese-like domain"/>
    <property type="match status" value="1"/>
</dbReference>
<dbReference type="Proteomes" id="UP000186074">
    <property type="component" value="Chromosome"/>
</dbReference>
<dbReference type="PROSITE" id="PS50206">
    <property type="entry name" value="RHODANESE_3"/>
    <property type="match status" value="1"/>
</dbReference>